<feature type="transmembrane region" description="Helical" evidence="1">
    <location>
        <begin position="192"/>
        <end position="211"/>
    </location>
</feature>
<evidence type="ECO:0000259" key="2">
    <source>
        <dbReference type="Pfam" id="PF03703"/>
    </source>
</evidence>
<dbReference type="RefSeq" id="WP_079723891.1">
    <property type="nucleotide sequence ID" value="NZ_FUZV01000001.1"/>
</dbReference>
<dbReference type="Pfam" id="PF03703">
    <property type="entry name" value="bPH_2"/>
    <property type="match status" value="3"/>
</dbReference>
<dbReference type="EMBL" id="FUZV01000001">
    <property type="protein sequence ID" value="SKC61686.1"/>
    <property type="molecule type" value="Genomic_DNA"/>
</dbReference>
<feature type="transmembrane region" description="Helical" evidence="1">
    <location>
        <begin position="51"/>
        <end position="70"/>
    </location>
</feature>
<evidence type="ECO:0000313" key="3">
    <source>
        <dbReference type="EMBL" id="SKC61686.1"/>
    </source>
</evidence>
<dbReference type="AlphaFoldDB" id="A0A1T5KDB0"/>
<reference evidence="3 4" key="1">
    <citation type="submission" date="2017-02" db="EMBL/GenBank/DDBJ databases">
        <authorList>
            <person name="Peterson S.W."/>
        </authorList>
    </citation>
    <scope>NUCLEOTIDE SEQUENCE [LARGE SCALE GENOMIC DNA]</scope>
    <source>
        <strain evidence="3 4">P15</strain>
    </source>
</reference>
<dbReference type="STRING" id="428993.SAMN06296058_1603"/>
<organism evidence="3 4">
    <name type="scientific">Pseudoxanthomonas indica</name>
    <dbReference type="NCBI Taxonomy" id="428993"/>
    <lineage>
        <taxon>Bacteria</taxon>
        <taxon>Pseudomonadati</taxon>
        <taxon>Pseudomonadota</taxon>
        <taxon>Gammaproteobacteria</taxon>
        <taxon>Lysobacterales</taxon>
        <taxon>Lysobacteraceae</taxon>
        <taxon>Pseudoxanthomonas</taxon>
    </lineage>
</organism>
<evidence type="ECO:0000313" key="4">
    <source>
        <dbReference type="Proteomes" id="UP000190341"/>
    </source>
</evidence>
<accession>A0A1T5KDB0</accession>
<feature type="transmembrane region" description="Helical" evidence="1">
    <location>
        <begin position="238"/>
        <end position="259"/>
    </location>
</feature>
<name>A0A1T5KDB0_9GAMM</name>
<evidence type="ECO:0000256" key="1">
    <source>
        <dbReference type="SAM" id="Phobius"/>
    </source>
</evidence>
<dbReference type="PANTHER" id="PTHR34473">
    <property type="entry name" value="UPF0699 TRANSMEMBRANE PROTEIN YDBS"/>
    <property type="match status" value="1"/>
</dbReference>
<proteinExistence type="predicted"/>
<dbReference type="InterPro" id="IPR005182">
    <property type="entry name" value="YdbS-like_PH"/>
</dbReference>
<dbReference type="OrthoDB" id="240564at2"/>
<keyword evidence="1" id="KW-1133">Transmembrane helix</keyword>
<dbReference type="PANTHER" id="PTHR34473:SF2">
    <property type="entry name" value="UPF0699 TRANSMEMBRANE PROTEIN YDBT"/>
    <property type="match status" value="1"/>
</dbReference>
<feature type="transmembrane region" description="Helical" evidence="1">
    <location>
        <begin position="16"/>
        <end position="39"/>
    </location>
</feature>
<feature type="domain" description="YdbS-like PH" evidence="2">
    <location>
        <begin position="69"/>
        <end position="146"/>
    </location>
</feature>
<dbReference type="InterPro" id="IPR014529">
    <property type="entry name" value="UCP026631"/>
</dbReference>
<dbReference type="Proteomes" id="UP000190341">
    <property type="component" value="Unassembled WGS sequence"/>
</dbReference>
<feature type="domain" description="YdbS-like PH" evidence="2">
    <location>
        <begin position="418"/>
        <end position="497"/>
    </location>
</feature>
<gene>
    <name evidence="3" type="ORF">SAMN06296058_1603</name>
</gene>
<keyword evidence="1" id="KW-0472">Membrane</keyword>
<feature type="domain" description="YdbS-like PH" evidence="2">
    <location>
        <begin position="268"/>
        <end position="327"/>
    </location>
</feature>
<protein>
    <submittedName>
        <fullName evidence="3">Putative membrane protein</fullName>
    </submittedName>
</protein>
<dbReference type="PIRSF" id="PIRSF026631">
    <property type="entry name" value="UCP026631"/>
    <property type="match status" value="1"/>
</dbReference>
<sequence>MSDIDSTAREHRLHPWSWLFVLIQQLKQFIFPLIVLVFFGARSGRDEWWQSMGPLIAMVVLVLIAIARYFTYRYRIGQDGLTIRSGWLERSVREIPFARIHNVGIKQTLLHRLFGVAEVRLESAGGQKPEAEMRVLSLAAAADLEDVIRHRGRRDATQQTDDDANVPPPLARPADTTLLALPLGEVLRLGLISNRGMIIVAAAFGAIWQVFPERQLTNTMIAGGRQAFGYATHAHWSWLQTGLAGLALVVLFLLATRLLSIGQTLLQYYGFRLSQSGERITVERGLLARLRTSVVRRRIQSWTLHEGVVHRLLRRRSLRVDTAVASRGDGGEERSLKVLAPVARPEAVDALVHQLLPDVWPPQHWQGWSGQVWWRLWWPRVLWTLALALLARHWLGAWGWLVLLWLPFSAYALRQQVRHAGHAVGAQIISVRGGWWSRWWRFAEIDKLQALRLTRSPIDRWCGTATLWLDTAGDSGFKPPLRLRFLPQDQAHALYAELGRALAHRRLHW</sequence>
<keyword evidence="4" id="KW-1185">Reference proteome</keyword>
<keyword evidence="1" id="KW-0812">Transmembrane</keyword>